<organism evidence="1 2">
    <name type="scientific">Microbacterium immunditiarum</name>
    <dbReference type="NCBI Taxonomy" id="337480"/>
    <lineage>
        <taxon>Bacteria</taxon>
        <taxon>Bacillati</taxon>
        <taxon>Actinomycetota</taxon>
        <taxon>Actinomycetes</taxon>
        <taxon>Micrococcales</taxon>
        <taxon>Microbacteriaceae</taxon>
        <taxon>Microbacterium</taxon>
    </lineage>
</organism>
<evidence type="ECO:0000313" key="2">
    <source>
        <dbReference type="Proteomes" id="UP000576969"/>
    </source>
</evidence>
<reference evidence="1 2" key="1">
    <citation type="submission" date="2020-07" db="EMBL/GenBank/DDBJ databases">
        <title>Sequencing the genomes of 1000 actinobacteria strains.</title>
        <authorList>
            <person name="Klenk H.-P."/>
        </authorList>
    </citation>
    <scope>NUCLEOTIDE SEQUENCE [LARGE SCALE GENOMIC DNA]</scope>
    <source>
        <strain evidence="1 2">DSM 24662</strain>
    </source>
</reference>
<dbReference type="AlphaFoldDB" id="A0A7Y9KN83"/>
<dbReference type="InterPro" id="IPR005502">
    <property type="entry name" value="Ribosyl_crysJ1"/>
</dbReference>
<dbReference type="SUPFAM" id="SSF101478">
    <property type="entry name" value="ADP-ribosylglycohydrolase"/>
    <property type="match status" value="1"/>
</dbReference>
<name>A0A7Y9KN83_9MICO</name>
<proteinExistence type="predicted"/>
<dbReference type="InterPro" id="IPR036705">
    <property type="entry name" value="Ribosyl_crysJ1_sf"/>
</dbReference>
<dbReference type="Proteomes" id="UP000576969">
    <property type="component" value="Unassembled WGS sequence"/>
</dbReference>
<dbReference type="GO" id="GO:0016787">
    <property type="term" value="F:hydrolase activity"/>
    <property type="evidence" value="ECO:0007669"/>
    <property type="project" value="UniProtKB-KW"/>
</dbReference>
<comment type="caution">
    <text evidence="1">The sequence shown here is derived from an EMBL/GenBank/DDBJ whole genome shotgun (WGS) entry which is preliminary data.</text>
</comment>
<protein>
    <submittedName>
        <fullName evidence="1">ADP-ribosylglycohydrolase</fullName>
    </submittedName>
</protein>
<dbReference type="Pfam" id="PF03747">
    <property type="entry name" value="ADP_ribosyl_GH"/>
    <property type="match status" value="1"/>
</dbReference>
<dbReference type="EMBL" id="JACCBV010000001">
    <property type="protein sequence ID" value="NYE21594.1"/>
    <property type="molecule type" value="Genomic_DNA"/>
</dbReference>
<dbReference type="RefSeq" id="WP_179492308.1">
    <property type="nucleotide sequence ID" value="NZ_JACCBV010000001.1"/>
</dbReference>
<evidence type="ECO:0000313" key="1">
    <source>
        <dbReference type="EMBL" id="NYE21594.1"/>
    </source>
</evidence>
<keyword evidence="1" id="KW-0378">Hydrolase</keyword>
<gene>
    <name evidence="1" type="ORF">BJ991_003622</name>
</gene>
<keyword evidence="2" id="KW-1185">Reference proteome</keyword>
<sequence length="660" mass="72036">MLEINVNGERYRDKVDGCWLGKNAGGTLGAPLEEAFGKPEPLDVWWYTQVEEGGIPNDDLEMQLIWLKAIEEVGPGLTSRHLVRYWLDHIGYNPDEYGLSKMNMKLGLEPPLSGSYSNWFKDCMGCPIRSEIWACLAPGAPRIAARYAYMDAICDHAGGESVYGELFNVALESATFVIEDVQELIDIGMSYIPESSLTARAINAARSAHAEGLDWKQARERVMQATPHYNAQYSPLNMGFQIIGLLYGEDFGDALCKTVNCGYDTDSSGASTGSYLGLISGRSGLPAKWLEPLGETISTTESLRGIMNVSDVRNPIPTNMTELTDRVQRAARMVLRAHGVMGEDGIVRVSKEDLYADDAIIALRDSSPTEVFFPGLDVDVAVEYIDLPAIASGETKSLITRLENIRPQAITVTCVIDGPSGWGLPEAQRVELPAHGSADISWHVTGPAPADLHNSNILYLTVTPHERPPQPSIPIVLVGAGSYRVSGPFPLSDGESAAEELALPHEPETRVGDVLTEGGRAGDWRTIAAHENALPLADVFDEPGILYLQGFIEAPAEQEIWLSANVNCPVKFWVNGVAAQSFADYQEVRPSYRGREETAAAVMLNAGWNEVLVKLVRGTEAPPIECHILAASNDRRINGEANWATLAGQPHLGRTRFPWQ</sequence>
<accession>A0A7Y9KN83</accession>
<dbReference type="Gene3D" id="1.10.4080.10">
    <property type="entry name" value="ADP-ribosylation/Crystallin J1"/>
    <property type="match status" value="1"/>
</dbReference>